<organism evidence="2 3">
    <name type="scientific">Chelatococcus caeni</name>
    <dbReference type="NCBI Taxonomy" id="1348468"/>
    <lineage>
        <taxon>Bacteria</taxon>
        <taxon>Pseudomonadati</taxon>
        <taxon>Pseudomonadota</taxon>
        <taxon>Alphaproteobacteria</taxon>
        <taxon>Hyphomicrobiales</taxon>
        <taxon>Chelatococcaceae</taxon>
        <taxon>Chelatococcus</taxon>
    </lineage>
</organism>
<dbReference type="Proteomes" id="UP000577362">
    <property type="component" value="Unassembled WGS sequence"/>
</dbReference>
<keyword evidence="3" id="KW-1185">Reference proteome</keyword>
<evidence type="ECO:0000256" key="1">
    <source>
        <dbReference type="SAM" id="MobiDB-lite"/>
    </source>
</evidence>
<protein>
    <submittedName>
        <fullName evidence="2">Uncharacterized protein</fullName>
    </submittedName>
</protein>
<sequence length="33" mass="3727">MPSEPREPSGAPRLKLACCPTPKLFDEDDWNEP</sequence>
<comment type="caution">
    <text evidence="2">The sequence shown here is derived from an EMBL/GenBank/DDBJ whole genome shotgun (WGS) entry which is preliminary data.</text>
</comment>
<dbReference type="EMBL" id="JACIEN010000002">
    <property type="protein sequence ID" value="MBB4017452.1"/>
    <property type="molecule type" value="Genomic_DNA"/>
</dbReference>
<feature type="region of interest" description="Disordered" evidence="1">
    <location>
        <begin position="1"/>
        <end position="33"/>
    </location>
</feature>
<evidence type="ECO:0000313" key="3">
    <source>
        <dbReference type="Proteomes" id="UP000577362"/>
    </source>
</evidence>
<accession>A0A840C0F1</accession>
<reference evidence="2 3" key="1">
    <citation type="submission" date="2020-08" db="EMBL/GenBank/DDBJ databases">
        <title>Genomic Encyclopedia of Type Strains, Phase IV (KMG-IV): sequencing the most valuable type-strain genomes for metagenomic binning, comparative biology and taxonomic classification.</title>
        <authorList>
            <person name="Goeker M."/>
        </authorList>
    </citation>
    <scope>NUCLEOTIDE SEQUENCE [LARGE SCALE GENOMIC DNA]</scope>
    <source>
        <strain evidence="2 3">DSM 103737</strain>
    </source>
</reference>
<evidence type="ECO:0000313" key="2">
    <source>
        <dbReference type="EMBL" id="MBB4017452.1"/>
    </source>
</evidence>
<proteinExistence type="predicted"/>
<gene>
    <name evidence="2" type="ORF">GGR16_002481</name>
</gene>
<name>A0A840C0F1_9HYPH</name>
<dbReference type="AlphaFoldDB" id="A0A840C0F1"/>